<evidence type="ECO:0000256" key="4">
    <source>
        <dbReference type="ARBA" id="ARBA00022490"/>
    </source>
</evidence>
<dbReference type="GO" id="GO:0005737">
    <property type="term" value="C:cytoplasm"/>
    <property type="evidence" value="ECO:0007669"/>
    <property type="project" value="UniProtKB-SubCell"/>
</dbReference>
<dbReference type="NCBIfam" id="TIGR00150">
    <property type="entry name" value="T6A_YjeE"/>
    <property type="match status" value="1"/>
</dbReference>
<protein>
    <recommendedName>
        <fullName evidence="3">tRNA threonylcarbamoyladenosine biosynthesis protein TsaE</fullName>
    </recommendedName>
    <alternativeName>
        <fullName evidence="10">t(6)A37 threonylcarbamoyladenosine biosynthesis protein TsaE</fullName>
    </alternativeName>
</protein>
<evidence type="ECO:0000313" key="11">
    <source>
        <dbReference type="EMBL" id="KKQ90363.1"/>
    </source>
</evidence>
<keyword evidence="7" id="KW-0547">Nucleotide-binding</keyword>
<dbReference type="InterPro" id="IPR003442">
    <property type="entry name" value="T6A_TsaE"/>
</dbReference>
<dbReference type="Gene3D" id="3.90.870.10">
    <property type="entry name" value="DHBP synthase"/>
    <property type="match status" value="1"/>
</dbReference>
<comment type="similarity">
    <text evidence="2">Belongs to the TsaE family.</text>
</comment>
<keyword evidence="9" id="KW-0460">Magnesium</keyword>
<dbReference type="PANTHER" id="PTHR33540">
    <property type="entry name" value="TRNA THREONYLCARBAMOYLADENOSINE BIOSYNTHESIS PROTEIN TSAE"/>
    <property type="match status" value="1"/>
</dbReference>
<dbReference type="PANTHER" id="PTHR33540:SF2">
    <property type="entry name" value="TRNA THREONYLCARBAMOYLADENOSINE BIOSYNTHESIS PROTEIN TSAE"/>
    <property type="match status" value="1"/>
</dbReference>
<comment type="caution">
    <text evidence="11">The sequence shown here is derived from an EMBL/GenBank/DDBJ whole genome shotgun (WGS) entry which is preliminary data.</text>
</comment>
<dbReference type="EMBL" id="LBVO01000007">
    <property type="protein sequence ID" value="KKQ90363.1"/>
    <property type="molecule type" value="Genomic_DNA"/>
</dbReference>
<evidence type="ECO:0000256" key="2">
    <source>
        <dbReference type="ARBA" id="ARBA00007599"/>
    </source>
</evidence>
<dbReference type="Gene3D" id="3.40.50.300">
    <property type="entry name" value="P-loop containing nucleotide triphosphate hydrolases"/>
    <property type="match status" value="1"/>
</dbReference>
<gene>
    <name evidence="11" type="ORF">UT11_C0007G0005</name>
</gene>
<keyword evidence="5" id="KW-0819">tRNA processing</keyword>
<dbReference type="GO" id="GO:0016787">
    <property type="term" value="F:hydrolase activity"/>
    <property type="evidence" value="ECO:0007669"/>
    <property type="project" value="UniProtKB-KW"/>
</dbReference>
<dbReference type="InterPro" id="IPR027417">
    <property type="entry name" value="P-loop_NTPase"/>
</dbReference>
<evidence type="ECO:0000256" key="3">
    <source>
        <dbReference type="ARBA" id="ARBA00019010"/>
    </source>
</evidence>
<evidence type="ECO:0000313" key="12">
    <source>
        <dbReference type="Proteomes" id="UP000033934"/>
    </source>
</evidence>
<organism evidence="11 12">
    <name type="scientific">Berkelbacteria bacterium GW2011_GWA2_38_9</name>
    <dbReference type="NCBI Taxonomy" id="1618334"/>
    <lineage>
        <taxon>Bacteria</taxon>
        <taxon>Candidatus Berkelbacteria</taxon>
    </lineage>
</organism>
<dbReference type="GO" id="GO:0046872">
    <property type="term" value="F:metal ion binding"/>
    <property type="evidence" value="ECO:0007669"/>
    <property type="project" value="UniProtKB-KW"/>
</dbReference>
<proteinExistence type="inferred from homology"/>
<evidence type="ECO:0000256" key="7">
    <source>
        <dbReference type="ARBA" id="ARBA00022741"/>
    </source>
</evidence>
<evidence type="ECO:0000256" key="9">
    <source>
        <dbReference type="ARBA" id="ARBA00022842"/>
    </source>
</evidence>
<sequence>MVDLILDAGQLPKRPTSTVVDATMEDYQVVRRGAVELQEGRDAPACASSHVSSSAEETQQIAKDLLLYHISVLKQKCLIFALEGDLGTGKTQFAKGLAEALNINETITSPTFNLVREYPFSPLSRVSTTTPSLFHIDTWRLLDSKELDDLGLEQMLKPGNVIAIEWAEKLDLRFKNKDLRIIKIELEHKSETQRLIRISPVYHI</sequence>
<evidence type="ECO:0000256" key="6">
    <source>
        <dbReference type="ARBA" id="ARBA00022723"/>
    </source>
</evidence>
<dbReference type="Proteomes" id="UP000033934">
    <property type="component" value="Unassembled WGS sequence"/>
</dbReference>
<dbReference type="AlphaFoldDB" id="A0A0G0LEQ4"/>
<keyword evidence="8" id="KW-0067">ATP-binding</keyword>
<dbReference type="SUPFAM" id="SSF52540">
    <property type="entry name" value="P-loop containing nucleoside triphosphate hydrolases"/>
    <property type="match status" value="1"/>
</dbReference>
<keyword evidence="6" id="KW-0479">Metal-binding</keyword>
<keyword evidence="11" id="KW-0378">Hydrolase</keyword>
<dbReference type="GO" id="GO:0002949">
    <property type="term" value="P:tRNA threonylcarbamoyladenosine modification"/>
    <property type="evidence" value="ECO:0007669"/>
    <property type="project" value="InterPro"/>
</dbReference>
<evidence type="ECO:0000256" key="8">
    <source>
        <dbReference type="ARBA" id="ARBA00022840"/>
    </source>
</evidence>
<dbReference type="GO" id="GO:0005524">
    <property type="term" value="F:ATP binding"/>
    <property type="evidence" value="ECO:0007669"/>
    <property type="project" value="UniProtKB-KW"/>
</dbReference>
<dbReference type="Pfam" id="PF02367">
    <property type="entry name" value="TsaE"/>
    <property type="match status" value="1"/>
</dbReference>
<evidence type="ECO:0000256" key="1">
    <source>
        <dbReference type="ARBA" id="ARBA00004496"/>
    </source>
</evidence>
<accession>A0A0G0LEQ4</accession>
<reference evidence="11 12" key="1">
    <citation type="journal article" date="2015" name="Nature">
        <title>rRNA introns, odd ribosomes, and small enigmatic genomes across a large radiation of phyla.</title>
        <authorList>
            <person name="Brown C.T."/>
            <person name="Hug L.A."/>
            <person name="Thomas B.C."/>
            <person name="Sharon I."/>
            <person name="Castelle C.J."/>
            <person name="Singh A."/>
            <person name="Wilkins M.J."/>
            <person name="Williams K.H."/>
            <person name="Banfield J.F."/>
        </authorList>
    </citation>
    <scope>NUCLEOTIDE SEQUENCE [LARGE SCALE GENOMIC DNA]</scope>
</reference>
<evidence type="ECO:0000256" key="5">
    <source>
        <dbReference type="ARBA" id="ARBA00022694"/>
    </source>
</evidence>
<keyword evidence="4" id="KW-0963">Cytoplasm</keyword>
<name>A0A0G0LEQ4_9BACT</name>
<comment type="subcellular location">
    <subcellularLocation>
        <location evidence="1">Cytoplasm</location>
    </subcellularLocation>
</comment>
<evidence type="ECO:0000256" key="10">
    <source>
        <dbReference type="ARBA" id="ARBA00032441"/>
    </source>
</evidence>